<protein>
    <recommendedName>
        <fullName evidence="1">Protein kinase domain-containing protein</fullName>
    </recommendedName>
</protein>
<dbReference type="SMART" id="SM00220">
    <property type="entry name" value="S_TKc"/>
    <property type="match status" value="1"/>
</dbReference>
<dbReference type="PANTHER" id="PTHR44329">
    <property type="entry name" value="SERINE/THREONINE-PROTEIN KINASE TNNI3K-RELATED"/>
    <property type="match status" value="1"/>
</dbReference>
<name>A0ABQ9Y7Z1_9EUKA</name>
<accession>A0ABQ9Y7Z1</accession>
<dbReference type="Gene3D" id="1.10.510.10">
    <property type="entry name" value="Transferase(Phosphotransferase) domain 1"/>
    <property type="match status" value="1"/>
</dbReference>
<keyword evidence="3" id="KW-1185">Reference proteome</keyword>
<dbReference type="InterPro" id="IPR000719">
    <property type="entry name" value="Prot_kinase_dom"/>
</dbReference>
<dbReference type="Pfam" id="PF07714">
    <property type="entry name" value="PK_Tyr_Ser-Thr"/>
    <property type="match status" value="1"/>
</dbReference>
<dbReference type="EMBL" id="JARBJD010000026">
    <property type="protein sequence ID" value="KAK2959865.1"/>
    <property type="molecule type" value="Genomic_DNA"/>
</dbReference>
<sequence length="306" mass="33652">MTHIVILLVNSRRLAKSKLTQKEMEEQTDDRLDEKMEVDGLAPDNTNAEIHAEAISHSNFRPDHSLLPTEEGCQLSSKSDSLAELVEVMKCSGDFAVSTARMDTTLYSVIHTQKREIAKRSIGLQIVNGLKQVVDHRGWSDVLTRLSSHWILLDSAGNVHLKLQMSSNEAVQAALLAQTQQNPNAVERDGETSGVDGLRWKAPEMAARSGQVDGHKASVFSLGLILWEIETGLVPYGEVDAILAQKQSGTGIPPNLSNLHDEEYVTLMIRCLSVNPKERPTLTEVGEFLSSHPSATRVPSGIEMKE</sequence>
<gene>
    <name evidence="2" type="ORF">BLNAU_5062</name>
</gene>
<dbReference type="Proteomes" id="UP001281761">
    <property type="component" value="Unassembled WGS sequence"/>
</dbReference>
<proteinExistence type="predicted"/>
<feature type="domain" description="Protein kinase" evidence="1">
    <location>
        <begin position="1"/>
        <end position="295"/>
    </location>
</feature>
<evidence type="ECO:0000313" key="2">
    <source>
        <dbReference type="EMBL" id="KAK2959865.1"/>
    </source>
</evidence>
<organism evidence="2 3">
    <name type="scientific">Blattamonas nauphoetae</name>
    <dbReference type="NCBI Taxonomy" id="2049346"/>
    <lineage>
        <taxon>Eukaryota</taxon>
        <taxon>Metamonada</taxon>
        <taxon>Preaxostyla</taxon>
        <taxon>Oxymonadida</taxon>
        <taxon>Blattamonas</taxon>
    </lineage>
</organism>
<evidence type="ECO:0000259" key="1">
    <source>
        <dbReference type="PROSITE" id="PS50011"/>
    </source>
</evidence>
<comment type="caution">
    <text evidence="2">The sequence shown here is derived from an EMBL/GenBank/DDBJ whole genome shotgun (WGS) entry which is preliminary data.</text>
</comment>
<dbReference type="PANTHER" id="PTHR44329:SF246">
    <property type="entry name" value="SERINE_THREONINE-PROTEIN KINASE TNNI3K"/>
    <property type="match status" value="1"/>
</dbReference>
<dbReference type="InterPro" id="IPR011009">
    <property type="entry name" value="Kinase-like_dom_sf"/>
</dbReference>
<reference evidence="2 3" key="1">
    <citation type="journal article" date="2022" name="bioRxiv">
        <title>Genomics of Preaxostyla Flagellates Illuminates Evolutionary Transitions and the Path Towards Mitochondrial Loss.</title>
        <authorList>
            <person name="Novak L.V.F."/>
            <person name="Treitli S.C."/>
            <person name="Pyrih J."/>
            <person name="Halakuc P."/>
            <person name="Pipaliya S.V."/>
            <person name="Vacek V."/>
            <person name="Brzon O."/>
            <person name="Soukal P."/>
            <person name="Eme L."/>
            <person name="Dacks J.B."/>
            <person name="Karnkowska A."/>
            <person name="Elias M."/>
            <person name="Hampl V."/>
        </authorList>
    </citation>
    <scope>NUCLEOTIDE SEQUENCE [LARGE SCALE GENOMIC DNA]</scope>
    <source>
        <strain evidence="2">NAU3</strain>
        <tissue evidence="2">Gut</tissue>
    </source>
</reference>
<dbReference type="PROSITE" id="PS50011">
    <property type="entry name" value="PROTEIN_KINASE_DOM"/>
    <property type="match status" value="1"/>
</dbReference>
<dbReference type="SUPFAM" id="SSF56112">
    <property type="entry name" value="Protein kinase-like (PK-like)"/>
    <property type="match status" value="1"/>
</dbReference>
<dbReference type="InterPro" id="IPR001245">
    <property type="entry name" value="Ser-Thr/Tyr_kinase_cat_dom"/>
</dbReference>
<dbReference type="InterPro" id="IPR051681">
    <property type="entry name" value="Ser/Thr_Kinases-Pseudokinases"/>
</dbReference>
<evidence type="ECO:0000313" key="3">
    <source>
        <dbReference type="Proteomes" id="UP001281761"/>
    </source>
</evidence>